<sequence>MVILRVLAVLAVIAIGGCVLIHLFTGDRRYLSLAWRIFKYAAIIALILFGLLIAERFLAGAIPFV</sequence>
<dbReference type="Proteomes" id="UP000807785">
    <property type="component" value="Unassembled WGS sequence"/>
</dbReference>
<evidence type="ECO:0000313" key="3">
    <source>
        <dbReference type="Proteomes" id="UP000807785"/>
    </source>
</evidence>
<keyword evidence="1" id="KW-1133">Transmembrane helix</keyword>
<gene>
    <name evidence="2" type="ORF">IPH26_21745</name>
</gene>
<dbReference type="PROSITE" id="PS51257">
    <property type="entry name" value="PROKAR_LIPOPROTEIN"/>
    <property type="match status" value="1"/>
</dbReference>
<dbReference type="AlphaFoldDB" id="A0A9D7HNQ8"/>
<dbReference type="EMBL" id="JADJEV010000005">
    <property type="protein sequence ID" value="MBK6975459.1"/>
    <property type="molecule type" value="Genomic_DNA"/>
</dbReference>
<proteinExistence type="predicted"/>
<evidence type="ECO:0000313" key="2">
    <source>
        <dbReference type="EMBL" id="MBK6975459.1"/>
    </source>
</evidence>
<keyword evidence="1" id="KW-0472">Membrane</keyword>
<protein>
    <submittedName>
        <fullName evidence="2">Uncharacterized protein</fullName>
    </submittedName>
</protein>
<feature type="transmembrane region" description="Helical" evidence="1">
    <location>
        <begin position="6"/>
        <end position="25"/>
    </location>
</feature>
<reference evidence="2" key="1">
    <citation type="submission" date="2020-10" db="EMBL/GenBank/DDBJ databases">
        <title>Connecting structure to function with the recovery of over 1000 high-quality activated sludge metagenome-assembled genomes encoding full-length rRNA genes using long-read sequencing.</title>
        <authorList>
            <person name="Singleton C.M."/>
            <person name="Petriglieri F."/>
            <person name="Kristensen J.M."/>
            <person name="Kirkegaard R.H."/>
            <person name="Michaelsen T.Y."/>
            <person name="Andersen M.H."/>
            <person name="Karst S.M."/>
            <person name="Dueholm M.S."/>
            <person name="Nielsen P.H."/>
            <person name="Albertsen M."/>
        </authorList>
    </citation>
    <scope>NUCLEOTIDE SEQUENCE</scope>
    <source>
        <strain evidence="2">Bjer_18-Q3-R1-45_BAT3C.347</strain>
    </source>
</reference>
<accession>A0A9D7HNQ8</accession>
<comment type="caution">
    <text evidence="2">The sequence shown here is derived from an EMBL/GenBank/DDBJ whole genome shotgun (WGS) entry which is preliminary data.</text>
</comment>
<feature type="transmembrane region" description="Helical" evidence="1">
    <location>
        <begin position="37"/>
        <end position="59"/>
    </location>
</feature>
<keyword evidence="1" id="KW-0812">Transmembrane</keyword>
<name>A0A9D7HNQ8_9PROT</name>
<organism evidence="2 3">
    <name type="scientific">Candidatus Methylophosphatis roskildensis</name>
    <dbReference type="NCBI Taxonomy" id="2899263"/>
    <lineage>
        <taxon>Bacteria</taxon>
        <taxon>Pseudomonadati</taxon>
        <taxon>Pseudomonadota</taxon>
        <taxon>Betaproteobacteria</taxon>
        <taxon>Nitrosomonadales</taxon>
        <taxon>Sterolibacteriaceae</taxon>
        <taxon>Candidatus Methylophosphatis</taxon>
    </lineage>
</organism>
<evidence type="ECO:0000256" key="1">
    <source>
        <dbReference type="SAM" id="Phobius"/>
    </source>
</evidence>